<dbReference type="Pfam" id="PF13676">
    <property type="entry name" value="TIR_2"/>
    <property type="match status" value="1"/>
</dbReference>
<dbReference type="AlphaFoldDB" id="I2N3V5"/>
<proteinExistence type="predicted"/>
<evidence type="ECO:0000313" key="2">
    <source>
        <dbReference type="EMBL" id="QKM68190.1"/>
    </source>
</evidence>
<dbReference type="SMART" id="SM00320">
    <property type="entry name" value="WD40"/>
    <property type="match status" value="3"/>
</dbReference>
<dbReference type="EMBL" id="CP029159">
    <property type="protein sequence ID" value="QKM68190.1"/>
    <property type="molecule type" value="Genomic_DNA"/>
</dbReference>
<name>I2N3V5_STRT9</name>
<gene>
    <name evidence="2" type="ORF">STSU_014385</name>
</gene>
<dbReference type="Gene3D" id="2.130.10.10">
    <property type="entry name" value="YVTN repeat-like/Quinoprotein amine dehydrogenase"/>
    <property type="match status" value="3"/>
</dbReference>
<protein>
    <submittedName>
        <fullName evidence="2">TIR domain-containing protein</fullName>
    </submittedName>
</protein>
<dbReference type="Gene3D" id="3.40.50.10140">
    <property type="entry name" value="Toll/interleukin-1 receptor homology (TIR) domain"/>
    <property type="match status" value="1"/>
</dbReference>
<keyword evidence="3" id="KW-1185">Reference proteome</keyword>
<dbReference type="PANTHER" id="PTHR47197:SF3">
    <property type="entry name" value="DIHYDRO-HEME D1 DEHYDROGENASE"/>
    <property type="match status" value="1"/>
</dbReference>
<dbReference type="InterPro" id="IPR000157">
    <property type="entry name" value="TIR_dom"/>
</dbReference>
<evidence type="ECO:0000313" key="3">
    <source>
        <dbReference type="Proteomes" id="UP000005940"/>
    </source>
</evidence>
<reference evidence="2 3" key="1">
    <citation type="journal article" date="2012" name="J. Bacteriol.">
        <title>Draft genome of Streptomyces tsukubaensis NRRL 18488, the producer of the clinically important immunosuppressant tacrolimus (FK506).</title>
        <authorList>
            <person name="Barreiro C."/>
            <person name="Prieto C."/>
            <person name="Sola-Landa A."/>
            <person name="Solera E."/>
            <person name="Martinez-Castro M."/>
            <person name="Perez-Redondo R."/>
            <person name="Garcia-Estrada C."/>
            <person name="Aparicio J.F."/>
            <person name="Fernandez-Martinez L.T."/>
            <person name="Santos-Aberturas J."/>
            <person name="Salehi-Najafabadi Z."/>
            <person name="Rodriguez-Garcia A."/>
            <person name="Tauch A."/>
            <person name="Martin J.F."/>
        </authorList>
    </citation>
    <scope>NUCLEOTIDE SEQUENCE [LARGE SCALE GENOMIC DNA]</scope>
    <source>
        <strain evidence="3">DSM 42081 / NBRC 108919 / NRRL 18488 / 9993</strain>
    </source>
</reference>
<dbReference type="Proteomes" id="UP000005940">
    <property type="component" value="Chromosome"/>
</dbReference>
<dbReference type="InterPro" id="IPR051200">
    <property type="entry name" value="Host-pathogen_enzymatic-act"/>
</dbReference>
<feature type="domain" description="TIR" evidence="1">
    <location>
        <begin position="2"/>
        <end position="147"/>
    </location>
</feature>
<accession>I2N3V5</accession>
<organism evidence="2 3">
    <name type="scientific">Streptomyces tsukubensis (strain DSM 42081 / NBRC 108919 / NRRL 18488 / 9993)</name>
    <dbReference type="NCBI Taxonomy" id="1114943"/>
    <lineage>
        <taxon>Bacteria</taxon>
        <taxon>Bacillati</taxon>
        <taxon>Actinomycetota</taxon>
        <taxon>Actinomycetes</taxon>
        <taxon>Kitasatosporales</taxon>
        <taxon>Streptomycetaceae</taxon>
        <taxon>Streptomyces</taxon>
    </lineage>
</organism>
<dbReference type="RefSeq" id="WP_006347415.1">
    <property type="nucleotide sequence ID" value="NZ_CP029159.1"/>
</dbReference>
<dbReference type="SUPFAM" id="SSF52200">
    <property type="entry name" value="Toll/Interleukin receptor TIR domain"/>
    <property type="match status" value="1"/>
</dbReference>
<dbReference type="PANTHER" id="PTHR47197">
    <property type="entry name" value="PROTEIN NIRF"/>
    <property type="match status" value="1"/>
</dbReference>
<dbReference type="GO" id="GO:0007165">
    <property type="term" value="P:signal transduction"/>
    <property type="evidence" value="ECO:0007669"/>
    <property type="project" value="InterPro"/>
</dbReference>
<dbReference type="InterPro" id="IPR001680">
    <property type="entry name" value="WD40_rpt"/>
</dbReference>
<dbReference type="InterPro" id="IPR015943">
    <property type="entry name" value="WD40/YVTN_repeat-like_dom_sf"/>
</dbReference>
<dbReference type="SMART" id="SM00255">
    <property type="entry name" value="TIR"/>
    <property type="match status" value="1"/>
</dbReference>
<dbReference type="SUPFAM" id="SSF82171">
    <property type="entry name" value="DPP6 N-terminal domain-like"/>
    <property type="match status" value="1"/>
</dbReference>
<sequence length="955" mass="103532">MKRDGFISYSHKRDIELAQALQRGLHQLARPWTRRPVLSVFRDTTSLSANHDLWSSILKELEQTRYFIYLASPEAAQSRWVRKEIQFWLDNRPLDRFLIAVSSGKVVWDQEAGDFDWERTDALPDLLRGQFTTEPLWVDLTRIREGSKYSLRQAEFRDAVGTLAAPLHGVGKDALDSEDIRQHRLSARLRRGAISGLVVLLVTALAAGGLALQQRNEALNRARTSASQALAARALETLDADPRKAAQFALYAEKVKPTADSAQALAATVAANSHVERHLKPGSDKVSAFIGSRSRPPAQVAISRDGGILAYYAASGSDRVHIYDIRAGRQLKTLPARYNGAVGGRLELSSDGAVLAVEGVQHLVEVWDVRKARLLRSRTMGNPEDLSNVETNLRAMALSSDGRRLATAQATSGTRELHISILDTVTGQVVHEDSTGSEGVHIGLAFVKDSHRLLALDALEGSTRVHDPLRGTWSTARKLDGYPAKPRDVDTEVSSGAEQAALVFPDGRTQLWDLVTGRRIASLATDGPDIMTLPDPEVRLLAGARGGTVTMYDRKLGQDRVLGAFSFPVQNLAVSGDGRWVAAGSDDGAISLFSTDARRAGAVLPNTDGLKAGALSSDGRVALRILRRQPVDVWTVGKGEGGLKRVVRLPTVFNDERPDIGVTVTSDGARLASLERGELRMWDTRTGRMIGDPVVYRPMLGSRFGSQLFFLADDVHLVGVWEEGVLIVDSRTGKVRQQLYRKADATQLVVSGDREHLVLLDTSADEVSVWRSAGEARLEKVRTVGVDGEADDVSLSHSGKKAAVLAGDGRISFIDTPSGRITDGAVLSQSGRGSVVLSRDGRIAARAFSSRDDVGVRFWDTGGGDALGTWPLRLGATGAEKGPRADPLLGEEDVQIAPSPDGGFLTLGIDGSLVRRTLDPDVWRRDLCSLAPDPLPKAEYERYLGDLSVGRPCPA</sequence>
<evidence type="ECO:0000259" key="1">
    <source>
        <dbReference type="SMART" id="SM00255"/>
    </source>
</evidence>
<dbReference type="InterPro" id="IPR035897">
    <property type="entry name" value="Toll_tir_struct_dom_sf"/>
</dbReference>